<keyword evidence="1" id="KW-0812">Transmembrane</keyword>
<dbReference type="Proteomes" id="UP000215506">
    <property type="component" value="Unassembled WGS sequence"/>
</dbReference>
<organism evidence="2 3">
    <name type="scientific">Nocardia cerradoensis</name>
    <dbReference type="NCBI Taxonomy" id="85688"/>
    <lineage>
        <taxon>Bacteria</taxon>
        <taxon>Bacillati</taxon>
        <taxon>Actinomycetota</taxon>
        <taxon>Actinomycetes</taxon>
        <taxon>Mycobacteriales</taxon>
        <taxon>Nocardiaceae</taxon>
        <taxon>Nocardia</taxon>
    </lineage>
</organism>
<name>A0A231HEP6_9NOCA</name>
<keyword evidence="1" id="KW-0472">Membrane</keyword>
<evidence type="ECO:0000256" key="1">
    <source>
        <dbReference type="SAM" id="Phobius"/>
    </source>
</evidence>
<dbReference type="AlphaFoldDB" id="A0A231HEP6"/>
<dbReference type="RefSeq" id="WP_094024266.1">
    <property type="nucleotide sequence ID" value="NZ_NGAF01000001.1"/>
</dbReference>
<gene>
    <name evidence="2" type="ORF">B7C42_00533</name>
</gene>
<protein>
    <submittedName>
        <fullName evidence="2">Uncharacterized protein</fullName>
    </submittedName>
</protein>
<reference evidence="2 3" key="1">
    <citation type="submission" date="2017-07" db="EMBL/GenBank/DDBJ databases">
        <title>First draft Genome Sequence of Nocardia cerradoensis isolated from human infection.</title>
        <authorList>
            <person name="Carrasco G."/>
        </authorList>
    </citation>
    <scope>NUCLEOTIDE SEQUENCE [LARGE SCALE GENOMIC DNA]</scope>
    <source>
        <strain evidence="2 3">CNM20130759</strain>
    </source>
</reference>
<feature type="transmembrane region" description="Helical" evidence="1">
    <location>
        <begin position="37"/>
        <end position="61"/>
    </location>
</feature>
<dbReference type="EMBL" id="NGAF01000001">
    <property type="protein sequence ID" value="OXR47410.1"/>
    <property type="molecule type" value="Genomic_DNA"/>
</dbReference>
<keyword evidence="1" id="KW-1133">Transmembrane helix</keyword>
<accession>A0A231HEP6</accession>
<evidence type="ECO:0000313" key="3">
    <source>
        <dbReference type="Proteomes" id="UP000215506"/>
    </source>
</evidence>
<comment type="caution">
    <text evidence="2">The sequence shown here is derived from an EMBL/GenBank/DDBJ whole genome shotgun (WGS) entry which is preliminary data.</text>
</comment>
<feature type="transmembrane region" description="Helical" evidence="1">
    <location>
        <begin position="7"/>
        <end position="25"/>
    </location>
</feature>
<keyword evidence="3" id="KW-1185">Reference proteome</keyword>
<sequence length="267" mass="28391">MRTTVRAGAVAFAAFAVGAYLWHGFTYRTAGPWEPGFVAWLNGFLALPIIAFTTVVMVFAFTGEGVLSALTGRNSAEFRNGLLGLGTVTSARETGLTVNDQPQLRIEFSVEGAHGEIFDSTAKMIVPLAELALLRPGVVLPVRYLPGRTDKVEVDRSGDSASAQQAMNESLIRKGVTTRAKIDIAGRGVAAQAVVQSLSVPGEIRNGYAKIDLGLAITRPDGSTFSTRAEKFLPPAGVANVQVGRVVQVHYLPENEQEVVIAIPLNA</sequence>
<evidence type="ECO:0000313" key="2">
    <source>
        <dbReference type="EMBL" id="OXR47410.1"/>
    </source>
</evidence>
<proteinExistence type="predicted"/>